<name>A0A068Y1H0_ECHMU</name>
<keyword evidence="4" id="KW-1185">Reference proteome</keyword>
<dbReference type="Proteomes" id="UP000017246">
    <property type="component" value="Unassembled WGS sequence"/>
</dbReference>
<reference evidence="3" key="1">
    <citation type="journal article" date="2013" name="Nature">
        <title>The genomes of four tapeworm species reveal adaptations to parasitism.</title>
        <authorList>
            <person name="Tsai I.J."/>
            <person name="Zarowiecki M."/>
            <person name="Holroyd N."/>
            <person name="Garciarrubio A."/>
            <person name="Sanchez-Flores A."/>
            <person name="Brooks K.L."/>
            <person name="Tracey A."/>
            <person name="Bobes R.J."/>
            <person name="Fragoso G."/>
            <person name="Sciutto E."/>
            <person name="Aslett M."/>
            <person name="Beasley H."/>
            <person name="Bennett H.M."/>
            <person name="Cai J."/>
            <person name="Camicia F."/>
            <person name="Clark R."/>
            <person name="Cucher M."/>
            <person name="De Silva N."/>
            <person name="Day T.A."/>
            <person name="Deplazes P."/>
            <person name="Estrada K."/>
            <person name="Fernandez C."/>
            <person name="Holland P.W."/>
            <person name="Hou J."/>
            <person name="Hu S."/>
            <person name="Huckvale T."/>
            <person name="Hung S.S."/>
            <person name="Kamenetzky L."/>
            <person name="Keane J.A."/>
            <person name="Kiss F."/>
            <person name="Koziol U."/>
            <person name="Lambert O."/>
            <person name="Liu K."/>
            <person name="Luo X."/>
            <person name="Luo Y."/>
            <person name="Macchiaroli N."/>
            <person name="Nichol S."/>
            <person name="Paps J."/>
            <person name="Parkinson J."/>
            <person name="Pouchkina-Stantcheva N."/>
            <person name="Riddiford N."/>
            <person name="Rosenzvit M."/>
            <person name="Salinas G."/>
            <person name="Wasmuth J.D."/>
            <person name="Zamanian M."/>
            <person name="Zheng Y."/>
            <person name="Cai X."/>
            <person name="Soberon X."/>
            <person name="Olson P.D."/>
            <person name="Laclette J.P."/>
            <person name="Brehm K."/>
            <person name="Berriman M."/>
            <person name="Garciarrubio A."/>
            <person name="Bobes R.J."/>
            <person name="Fragoso G."/>
            <person name="Sanchez-Flores A."/>
            <person name="Estrada K."/>
            <person name="Cevallos M.A."/>
            <person name="Morett E."/>
            <person name="Gonzalez V."/>
            <person name="Portillo T."/>
            <person name="Ochoa-Leyva A."/>
            <person name="Jose M.V."/>
            <person name="Sciutto E."/>
            <person name="Landa A."/>
            <person name="Jimenez L."/>
            <person name="Valdes V."/>
            <person name="Carrero J.C."/>
            <person name="Larralde C."/>
            <person name="Morales-Montor J."/>
            <person name="Limon-Lason J."/>
            <person name="Soberon X."/>
            <person name="Laclette J.P."/>
        </authorList>
    </citation>
    <scope>NUCLEOTIDE SEQUENCE [LARGE SCALE GENOMIC DNA]</scope>
</reference>
<keyword evidence="2" id="KW-0812">Transmembrane</keyword>
<feature type="region of interest" description="Disordered" evidence="1">
    <location>
        <begin position="1"/>
        <end position="30"/>
    </location>
</feature>
<evidence type="ECO:0000313" key="3">
    <source>
        <dbReference type="EMBL" id="CDS38375.1"/>
    </source>
</evidence>
<feature type="compositionally biased region" description="Acidic residues" evidence="1">
    <location>
        <begin position="1"/>
        <end position="24"/>
    </location>
</feature>
<evidence type="ECO:0000256" key="2">
    <source>
        <dbReference type="SAM" id="Phobius"/>
    </source>
</evidence>
<feature type="transmembrane region" description="Helical" evidence="2">
    <location>
        <begin position="142"/>
        <end position="166"/>
    </location>
</feature>
<dbReference type="OrthoDB" id="10478673at2759"/>
<evidence type="ECO:0000313" key="4">
    <source>
        <dbReference type="Proteomes" id="UP000017246"/>
    </source>
</evidence>
<dbReference type="AlphaFoldDB" id="A0A068Y1H0"/>
<keyword evidence="2" id="KW-1133">Transmembrane helix</keyword>
<reference evidence="3" key="2">
    <citation type="submission" date="2015-11" db="EMBL/GenBank/DDBJ databases">
        <authorList>
            <person name="Zhang Y."/>
            <person name="Guo Z."/>
        </authorList>
    </citation>
    <scope>NUCLEOTIDE SEQUENCE</scope>
</reference>
<protein>
    <submittedName>
        <fullName evidence="3">Expressed protein</fullName>
    </submittedName>
</protein>
<keyword evidence="2" id="KW-0472">Membrane</keyword>
<proteinExistence type="predicted"/>
<organism evidence="3 4">
    <name type="scientific">Echinococcus multilocularis</name>
    <name type="common">Fox tapeworm</name>
    <dbReference type="NCBI Taxonomy" id="6211"/>
    <lineage>
        <taxon>Eukaryota</taxon>
        <taxon>Metazoa</taxon>
        <taxon>Spiralia</taxon>
        <taxon>Lophotrochozoa</taxon>
        <taxon>Platyhelminthes</taxon>
        <taxon>Cestoda</taxon>
        <taxon>Eucestoda</taxon>
        <taxon>Cyclophyllidea</taxon>
        <taxon>Taeniidae</taxon>
        <taxon>Echinococcus</taxon>
    </lineage>
</organism>
<evidence type="ECO:0000256" key="1">
    <source>
        <dbReference type="SAM" id="MobiDB-lite"/>
    </source>
</evidence>
<dbReference type="EMBL" id="LN901761">
    <property type="protein sequence ID" value="CDS38375.1"/>
    <property type="molecule type" value="Genomic_DNA"/>
</dbReference>
<gene>
    <name evidence="3" type="ORF">EmuJ_000578200</name>
</gene>
<sequence length="171" mass="19065">MAVEVEADVEADPDEEDKEQEPEEAINRTRDLTPAITRIQASAVTFRNGYTQSALVLYSKKEVKESLFSVIWLLYHHGYDHPHGLPHCGAAHDDHAHGDSHCGTTHDEHALFSPHCEPCMTPVHGAHFHGYEHGQPPNPISLIMSLLPLIITCLLRCVAFYTLLVVPKLFA</sequence>
<accession>A0A068Y1H0</accession>